<gene>
    <name evidence="1" type="ORF">Tci_609586</name>
</gene>
<dbReference type="AlphaFoldDB" id="A0A699JHT9"/>
<name>A0A699JHT9_TANCI</name>
<reference evidence="1" key="1">
    <citation type="journal article" date="2019" name="Sci. Rep.">
        <title>Draft genome of Tanacetum cinerariifolium, the natural source of mosquito coil.</title>
        <authorList>
            <person name="Yamashiro T."/>
            <person name="Shiraishi A."/>
            <person name="Satake H."/>
            <person name="Nakayama K."/>
        </authorList>
    </citation>
    <scope>NUCLEOTIDE SEQUENCE</scope>
</reference>
<accession>A0A699JHT9</accession>
<evidence type="ECO:0000313" key="1">
    <source>
        <dbReference type="EMBL" id="GFA37614.1"/>
    </source>
</evidence>
<proteinExistence type="predicted"/>
<organism evidence="1">
    <name type="scientific">Tanacetum cinerariifolium</name>
    <name type="common">Dalmatian daisy</name>
    <name type="synonym">Chrysanthemum cinerariifolium</name>
    <dbReference type="NCBI Taxonomy" id="118510"/>
    <lineage>
        <taxon>Eukaryota</taxon>
        <taxon>Viridiplantae</taxon>
        <taxon>Streptophyta</taxon>
        <taxon>Embryophyta</taxon>
        <taxon>Tracheophyta</taxon>
        <taxon>Spermatophyta</taxon>
        <taxon>Magnoliopsida</taxon>
        <taxon>eudicotyledons</taxon>
        <taxon>Gunneridae</taxon>
        <taxon>Pentapetalae</taxon>
        <taxon>asterids</taxon>
        <taxon>campanulids</taxon>
        <taxon>Asterales</taxon>
        <taxon>Asteraceae</taxon>
        <taxon>Asteroideae</taxon>
        <taxon>Anthemideae</taxon>
        <taxon>Anthemidinae</taxon>
        <taxon>Tanacetum</taxon>
    </lineage>
</organism>
<protein>
    <submittedName>
        <fullName evidence="1">Uncharacterized protein</fullName>
    </submittedName>
</protein>
<comment type="caution">
    <text evidence="1">The sequence shown here is derived from an EMBL/GenBank/DDBJ whole genome shotgun (WGS) entry which is preliminary data.</text>
</comment>
<sequence length="172" mass="19747">MHWFHSVMMWAAMTRVFKQRRSLSIMPSWHLPLLVLPVLTMSQTKDTTRLGYNTQVFTSSMLDSDELFDFESDESLPISPTYDRYQSRDGYHDVPPPYTGTLMPPKPNLVFHTAPNVNETVHAAFNVKLSLTKPDIELSHTHRPSPLIFEDWVSDLEVDSEAEIPQNAPTFV</sequence>
<dbReference type="EMBL" id="BKCJ010413416">
    <property type="protein sequence ID" value="GFA37614.1"/>
    <property type="molecule type" value="Genomic_DNA"/>
</dbReference>